<evidence type="ECO:0000313" key="5">
    <source>
        <dbReference type="Proteomes" id="UP000198510"/>
    </source>
</evidence>
<gene>
    <name evidence="4" type="ORF">SAMN05421823_11596</name>
</gene>
<dbReference type="InterPro" id="IPR019251">
    <property type="entry name" value="DUF2231_TM"/>
</dbReference>
<reference evidence="4 5" key="1">
    <citation type="submission" date="2016-10" db="EMBL/GenBank/DDBJ databases">
        <authorList>
            <person name="de Groot N.N."/>
        </authorList>
    </citation>
    <scope>NUCLEOTIDE SEQUENCE [LARGE SCALE GENOMIC DNA]</scope>
    <source>
        <strain evidence="4 5">DSM 25186</strain>
    </source>
</reference>
<keyword evidence="5" id="KW-1185">Reference proteome</keyword>
<dbReference type="AlphaFoldDB" id="A0A1G9U5F9"/>
<feature type="transmembrane region" description="Helical" evidence="1">
    <location>
        <begin position="170"/>
        <end position="190"/>
    </location>
</feature>
<feature type="domain" description="DUF2231" evidence="3">
    <location>
        <begin position="70"/>
        <end position="204"/>
    </location>
</feature>
<keyword evidence="2" id="KW-0732">Signal</keyword>
<feature type="transmembrane region" description="Helical" evidence="1">
    <location>
        <begin position="144"/>
        <end position="165"/>
    </location>
</feature>
<accession>A0A1G9U5F9</accession>
<evidence type="ECO:0000259" key="3">
    <source>
        <dbReference type="Pfam" id="PF09990"/>
    </source>
</evidence>
<sequence>MNFWSLFLVGVLLGSLFVTTAKAHEGEQHDTAHVASTTGLAPTADPEAAHLQPAPTANTPTTAELSDFPTLHPLVVHFPIVLLLIAALTQLAQFVVFRRELSWVTLVLLALGFATAYISASFTHPHTHGLSEHARAVLQEHDQYASFTLWLSGIAVLLKAGTFWLPRYKVWGEAVVALVLIGAAYSVSMAGHHGSQLAYLEGVGPQGRFLESQEEEGEEGHQETGEHKH</sequence>
<proteinExistence type="predicted"/>
<dbReference type="STRING" id="1075417.SAMN05421823_11596"/>
<evidence type="ECO:0000256" key="1">
    <source>
        <dbReference type="SAM" id="Phobius"/>
    </source>
</evidence>
<keyword evidence="1" id="KW-0472">Membrane</keyword>
<evidence type="ECO:0000313" key="4">
    <source>
        <dbReference type="EMBL" id="SDM55186.1"/>
    </source>
</evidence>
<name>A0A1G9U5F9_9BACT</name>
<feature type="chain" id="PRO_5011753279" evidence="2">
    <location>
        <begin position="24"/>
        <end position="229"/>
    </location>
</feature>
<keyword evidence="1" id="KW-0812">Transmembrane</keyword>
<dbReference type="RefSeq" id="WP_089688180.1">
    <property type="nucleotide sequence ID" value="NZ_FNFO01000015.1"/>
</dbReference>
<feature type="signal peptide" evidence="2">
    <location>
        <begin position="1"/>
        <end position="23"/>
    </location>
</feature>
<dbReference type="Pfam" id="PF09990">
    <property type="entry name" value="DUF2231"/>
    <property type="match status" value="1"/>
</dbReference>
<keyword evidence="1" id="KW-1133">Transmembrane helix</keyword>
<dbReference type="Proteomes" id="UP000198510">
    <property type="component" value="Unassembled WGS sequence"/>
</dbReference>
<protein>
    <submittedName>
        <fullName evidence="4">Uncharacterized membrane protein</fullName>
    </submittedName>
</protein>
<dbReference type="EMBL" id="FNFO01000015">
    <property type="protein sequence ID" value="SDM55186.1"/>
    <property type="molecule type" value="Genomic_DNA"/>
</dbReference>
<evidence type="ECO:0000256" key="2">
    <source>
        <dbReference type="SAM" id="SignalP"/>
    </source>
</evidence>
<dbReference type="OrthoDB" id="9792840at2"/>
<organism evidence="4 5">
    <name type="scientific">Catalinimonas alkaloidigena</name>
    <dbReference type="NCBI Taxonomy" id="1075417"/>
    <lineage>
        <taxon>Bacteria</taxon>
        <taxon>Pseudomonadati</taxon>
        <taxon>Bacteroidota</taxon>
        <taxon>Cytophagia</taxon>
        <taxon>Cytophagales</taxon>
        <taxon>Catalimonadaceae</taxon>
        <taxon>Catalinimonas</taxon>
    </lineage>
</organism>
<feature type="transmembrane region" description="Helical" evidence="1">
    <location>
        <begin position="74"/>
        <end position="96"/>
    </location>
</feature>
<feature type="transmembrane region" description="Helical" evidence="1">
    <location>
        <begin position="103"/>
        <end position="124"/>
    </location>
</feature>